<dbReference type="Gene3D" id="3.30.1490.70">
    <property type="match status" value="1"/>
</dbReference>
<dbReference type="PROSITE" id="PS50160">
    <property type="entry name" value="DNA_LIGASE_A3"/>
    <property type="match status" value="1"/>
</dbReference>
<keyword evidence="20" id="KW-1185">Reference proteome</keyword>
<feature type="compositionally biased region" description="Basic and acidic residues" evidence="17">
    <location>
        <begin position="182"/>
        <end position="200"/>
    </location>
</feature>
<evidence type="ECO:0000256" key="5">
    <source>
        <dbReference type="ARBA" id="ARBA00022705"/>
    </source>
</evidence>
<evidence type="ECO:0000256" key="12">
    <source>
        <dbReference type="ARBA" id="ARBA00023306"/>
    </source>
</evidence>
<evidence type="ECO:0000256" key="8">
    <source>
        <dbReference type="ARBA" id="ARBA00022840"/>
    </source>
</evidence>
<keyword evidence="5" id="KW-0235">DNA replication</keyword>
<keyword evidence="7 15" id="KW-0227">DNA damage</keyword>
<dbReference type="InterPro" id="IPR016059">
    <property type="entry name" value="DNA_ligase_ATP-dep_CS"/>
</dbReference>
<dbReference type="FunFam" id="2.40.50.140:FF:000062">
    <property type="entry name" value="DNA ligase"/>
    <property type="match status" value="1"/>
</dbReference>
<dbReference type="InterPro" id="IPR012340">
    <property type="entry name" value="NA-bd_OB-fold"/>
</dbReference>
<evidence type="ECO:0000256" key="14">
    <source>
        <dbReference type="ARBA" id="ARBA00054532"/>
    </source>
</evidence>
<evidence type="ECO:0000256" key="7">
    <source>
        <dbReference type="ARBA" id="ARBA00022763"/>
    </source>
</evidence>
<dbReference type="NCBIfam" id="TIGR00574">
    <property type="entry name" value="dnl1"/>
    <property type="match status" value="1"/>
</dbReference>
<evidence type="ECO:0000256" key="9">
    <source>
        <dbReference type="ARBA" id="ARBA00023172"/>
    </source>
</evidence>
<dbReference type="InterPro" id="IPR012310">
    <property type="entry name" value="DNA_ligase_ATP-dep_cent"/>
</dbReference>
<evidence type="ECO:0000313" key="19">
    <source>
        <dbReference type="EnsemblMetazoa" id="ADIR003709-PA"/>
    </source>
</evidence>
<dbReference type="GO" id="GO:0071897">
    <property type="term" value="P:DNA biosynthetic process"/>
    <property type="evidence" value="ECO:0007669"/>
    <property type="project" value="InterPro"/>
</dbReference>
<evidence type="ECO:0000256" key="10">
    <source>
        <dbReference type="ARBA" id="ARBA00023204"/>
    </source>
</evidence>
<dbReference type="GO" id="GO:0005739">
    <property type="term" value="C:mitochondrion"/>
    <property type="evidence" value="ECO:0007669"/>
    <property type="project" value="TreeGrafter"/>
</dbReference>
<keyword evidence="10 15" id="KW-0234">DNA repair</keyword>
<dbReference type="STRING" id="7168.A0A182N7T5"/>
<dbReference type="AlphaFoldDB" id="A0A182N7T5"/>
<dbReference type="InterPro" id="IPR012308">
    <property type="entry name" value="DNA_ligase_ATP-dep_N"/>
</dbReference>
<dbReference type="GO" id="GO:0006281">
    <property type="term" value="P:DNA repair"/>
    <property type="evidence" value="ECO:0007669"/>
    <property type="project" value="UniProtKB-KW"/>
</dbReference>
<evidence type="ECO:0000256" key="2">
    <source>
        <dbReference type="ARBA" id="ARBA00007572"/>
    </source>
</evidence>
<reference evidence="19" key="2">
    <citation type="submission" date="2020-05" db="UniProtKB">
        <authorList>
            <consortium name="EnsemblMetazoa"/>
        </authorList>
    </citation>
    <scope>IDENTIFICATION</scope>
    <source>
        <strain evidence="19">WRAIR2</strain>
    </source>
</reference>
<dbReference type="GO" id="GO:0003677">
    <property type="term" value="F:DNA binding"/>
    <property type="evidence" value="ECO:0007669"/>
    <property type="project" value="InterPro"/>
</dbReference>
<dbReference type="CDD" id="cd07900">
    <property type="entry name" value="Adenylation_DNA_ligase_I_Euk"/>
    <property type="match status" value="1"/>
</dbReference>
<dbReference type="Gene3D" id="1.10.3260.10">
    <property type="entry name" value="DNA ligase, ATP-dependent, N-terminal domain"/>
    <property type="match status" value="1"/>
</dbReference>
<dbReference type="PANTHER" id="PTHR45674">
    <property type="entry name" value="DNA LIGASE 1/3 FAMILY MEMBER"/>
    <property type="match status" value="1"/>
</dbReference>
<dbReference type="Pfam" id="PF04675">
    <property type="entry name" value="DNA_ligase_A_N"/>
    <property type="match status" value="1"/>
</dbReference>
<dbReference type="Pfam" id="PF04679">
    <property type="entry name" value="DNA_ligase_A_C"/>
    <property type="match status" value="1"/>
</dbReference>
<dbReference type="GO" id="GO:1903461">
    <property type="term" value="P:Okazaki fragment processing involved in mitotic DNA replication"/>
    <property type="evidence" value="ECO:0007669"/>
    <property type="project" value="TreeGrafter"/>
</dbReference>
<proteinExistence type="inferred from homology"/>
<dbReference type="PANTHER" id="PTHR45674:SF4">
    <property type="entry name" value="DNA LIGASE 1"/>
    <property type="match status" value="1"/>
</dbReference>
<keyword evidence="3 15" id="KW-0436">Ligase</keyword>
<dbReference type="InterPro" id="IPR036599">
    <property type="entry name" value="DNA_ligase_N_sf"/>
</dbReference>
<evidence type="ECO:0000256" key="1">
    <source>
        <dbReference type="ARBA" id="ARBA00004123"/>
    </source>
</evidence>
<keyword evidence="8 15" id="KW-0067">ATP-binding</keyword>
<comment type="subcellular location">
    <subcellularLocation>
        <location evidence="1">Nucleus</location>
    </subcellularLocation>
</comment>
<feature type="compositionally biased region" description="Basic and acidic residues" evidence="17">
    <location>
        <begin position="128"/>
        <end position="156"/>
    </location>
</feature>
<dbReference type="GO" id="GO:0005634">
    <property type="term" value="C:nucleus"/>
    <property type="evidence" value="ECO:0007669"/>
    <property type="project" value="UniProtKB-SubCell"/>
</dbReference>
<dbReference type="SUPFAM" id="SSF56091">
    <property type="entry name" value="DNA ligase/mRNA capping enzyme, catalytic domain"/>
    <property type="match status" value="1"/>
</dbReference>
<evidence type="ECO:0000256" key="3">
    <source>
        <dbReference type="ARBA" id="ARBA00022598"/>
    </source>
</evidence>
<dbReference type="Gene3D" id="3.30.470.30">
    <property type="entry name" value="DNA ligase/mRNA capping enzyme"/>
    <property type="match status" value="1"/>
</dbReference>
<dbReference type="PROSITE" id="PS00333">
    <property type="entry name" value="DNA_LIGASE_A2"/>
    <property type="match status" value="1"/>
</dbReference>
<dbReference type="Gene3D" id="2.40.50.140">
    <property type="entry name" value="Nucleic acid-binding proteins"/>
    <property type="match status" value="1"/>
</dbReference>
<sequence length="906" mass="100324">MLLRNLTLYLVRSAVHRSSSSTSRETVLRRAMNSLPNDRFQSALSCYSSYRSIRRSITLRSSEPLLASKVTVGPEDDDASNSPVKIGKRAKRSRVVSSSSEDEQTGKPETPPKATKRSTKTSPSPKAIKKESPGKEDSVVSVKNEPKTKTSPKKESSTSNGTDTKAKKPAKKASPTSATKTLKKEKETPIKSDPSPKKADPAAATASKPATNGGSGAMRSFFFSTKKQPDGTDGSADGGGKSGTDGSKYDPAKKNYHPIKDAFWAKGDRVPYLALARTFQMIEETSGRLRMIEILSNYFRSVILLSPKDLLPSVYLCLNQLAPAYEGVELGIAEFSLMKAIAQSTGRSLAQIKADAQTTGDLGLVAEQSKSSQHLMFRPAPLSVEVVFGKLREIASMTGSASMAKKMDKIQSMFVACRQCEPRYVIRSLAGKLRIGLAEQSLLQALAQACALTPPNQQQQQDSGPVINALEGRSEASVKSRVEEVALALKTVYCQCPNYNRIVPVLLEHGFGLLGEHCPMEPGTPLKPMLAHPTKGVQEVLQRFDGIDFTCEWKYDGERAQIHLLSDGSVQIFSRNQENNTSKYPDVISRLQLTRTDAVTTAILDCEAVAWDTDKRQILPFQVLSTRKRKDANEADIKVQVCVFMFDLLYLNGEPLVERPFAERRDKLYAHFREVEGQWNYATRLDTSDLDELQRFLDEAVKGNCEGLMVKTLVREATYEIAKRSRNWLKLKKDYLSGVGDSLDLVVIGGYRGRGKRTGTYGGFLLACYDDENEEYQTICKIGTGFSDEDLQQHTEFFKAHVIPHAKPYYRHEANVVPDDWFEAVQVWEVLCADLSLSPVHRAGIGIIDPEKGISLRFPRFIRVRDDKGATDATNARQVSEMYLNQDQIKNQAGAGGARDVEEDFY</sequence>
<dbReference type="InterPro" id="IPR050191">
    <property type="entry name" value="ATP-dep_DNA_ligase"/>
</dbReference>
<evidence type="ECO:0000256" key="15">
    <source>
        <dbReference type="RuleBase" id="RU000617"/>
    </source>
</evidence>
<comment type="catalytic activity">
    <reaction evidence="13 15">
        <text>ATP + (deoxyribonucleotide)n-3'-hydroxyl + 5'-phospho-(deoxyribonucleotide)m = (deoxyribonucleotide)n+m + AMP + diphosphate.</text>
        <dbReference type="EC" id="6.5.1.1"/>
    </reaction>
</comment>
<dbReference type="GO" id="GO:0003910">
    <property type="term" value="F:DNA ligase (ATP) activity"/>
    <property type="evidence" value="ECO:0007669"/>
    <property type="project" value="UniProtKB-EC"/>
</dbReference>
<dbReference type="SUPFAM" id="SSF50249">
    <property type="entry name" value="Nucleic acid-binding proteins"/>
    <property type="match status" value="1"/>
</dbReference>
<evidence type="ECO:0000256" key="13">
    <source>
        <dbReference type="ARBA" id="ARBA00034003"/>
    </source>
</evidence>
<dbReference type="CDD" id="cd07969">
    <property type="entry name" value="OBF_DNA_ligase_I"/>
    <property type="match status" value="1"/>
</dbReference>
<dbReference type="InterPro" id="IPR000977">
    <property type="entry name" value="DNA_ligase_ATP-dep"/>
</dbReference>
<evidence type="ECO:0000256" key="16">
    <source>
        <dbReference type="RuleBase" id="RU004196"/>
    </source>
</evidence>
<feature type="domain" description="ATP-dependent DNA ligase family profile" evidence="18">
    <location>
        <begin position="634"/>
        <end position="770"/>
    </location>
</feature>
<dbReference type="EC" id="6.5.1.1" evidence="15"/>
<accession>A0A182N7T5</accession>
<evidence type="ECO:0000256" key="11">
    <source>
        <dbReference type="ARBA" id="ARBA00023242"/>
    </source>
</evidence>
<name>A0A182N7T5_9DIPT</name>
<keyword evidence="11" id="KW-0539">Nucleus</keyword>
<dbReference type="FunFam" id="3.30.470.30:FF:000016">
    <property type="entry name" value="DNA ligase"/>
    <property type="match status" value="1"/>
</dbReference>
<dbReference type="Proteomes" id="UP000075884">
    <property type="component" value="Unassembled WGS sequence"/>
</dbReference>
<protein>
    <recommendedName>
        <fullName evidence="15">DNA ligase</fullName>
        <ecNumber evidence="15">6.5.1.1</ecNumber>
    </recommendedName>
</protein>
<dbReference type="InterPro" id="IPR012309">
    <property type="entry name" value="DNA_ligase_ATP-dep_C"/>
</dbReference>
<keyword evidence="4" id="KW-0132">Cell division</keyword>
<reference evidence="20" key="1">
    <citation type="submission" date="2013-03" db="EMBL/GenBank/DDBJ databases">
        <title>The Genome Sequence of Anopheles dirus WRAIR2.</title>
        <authorList>
            <consortium name="The Broad Institute Genomics Platform"/>
            <person name="Neafsey D.E."/>
            <person name="Walton C."/>
            <person name="Walker B."/>
            <person name="Young S.K."/>
            <person name="Zeng Q."/>
            <person name="Gargeya S."/>
            <person name="Fitzgerald M."/>
            <person name="Haas B."/>
            <person name="Abouelleil A."/>
            <person name="Allen A.W."/>
            <person name="Alvarado L."/>
            <person name="Arachchi H.M."/>
            <person name="Berlin A.M."/>
            <person name="Chapman S.B."/>
            <person name="Gainer-Dewar J."/>
            <person name="Goldberg J."/>
            <person name="Griggs A."/>
            <person name="Gujja S."/>
            <person name="Hansen M."/>
            <person name="Howarth C."/>
            <person name="Imamovic A."/>
            <person name="Ireland A."/>
            <person name="Larimer J."/>
            <person name="McCowan C."/>
            <person name="Murphy C."/>
            <person name="Pearson M."/>
            <person name="Poon T.W."/>
            <person name="Priest M."/>
            <person name="Roberts A."/>
            <person name="Saif S."/>
            <person name="Shea T."/>
            <person name="Sisk P."/>
            <person name="Sykes S."/>
            <person name="Wortman J."/>
            <person name="Nusbaum C."/>
            <person name="Birren B."/>
        </authorList>
    </citation>
    <scope>NUCLEOTIDE SEQUENCE [LARGE SCALE GENOMIC DNA]</scope>
    <source>
        <strain evidence="20">WRAIR2</strain>
    </source>
</reference>
<dbReference type="GO" id="GO:0005524">
    <property type="term" value="F:ATP binding"/>
    <property type="evidence" value="ECO:0007669"/>
    <property type="project" value="UniProtKB-KW"/>
</dbReference>
<evidence type="ECO:0000256" key="17">
    <source>
        <dbReference type="SAM" id="MobiDB-lite"/>
    </source>
</evidence>
<dbReference type="GO" id="GO:0051301">
    <property type="term" value="P:cell division"/>
    <property type="evidence" value="ECO:0007669"/>
    <property type="project" value="UniProtKB-KW"/>
</dbReference>
<dbReference type="FunFam" id="1.10.3260.10:FF:000001">
    <property type="entry name" value="DNA ligase"/>
    <property type="match status" value="1"/>
</dbReference>
<dbReference type="Pfam" id="PF01068">
    <property type="entry name" value="DNA_ligase_A_M"/>
    <property type="match status" value="1"/>
</dbReference>
<evidence type="ECO:0000256" key="4">
    <source>
        <dbReference type="ARBA" id="ARBA00022618"/>
    </source>
</evidence>
<evidence type="ECO:0000259" key="18">
    <source>
        <dbReference type="PROSITE" id="PS50160"/>
    </source>
</evidence>
<evidence type="ECO:0000313" key="20">
    <source>
        <dbReference type="Proteomes" id="UP000075884"/>
    </source>
</evidence>
<dbReference type="PROSITE" id="PS00697">
    <property type="entry name" value="DNA_LIGASE_A1"/>
    <property type="match status" value="1"/>
</dbReference>
<organism evidence="19 20">
    <name type="scientific">Anopheles dirus</name>
    <dbReference type="NCBI Taxonomy" id="7168"/>
    <lineage>
        <taxon>Eukaryota</taxon>
        <taxon>Metazoa</taxon>
        <taxon>Ecdysozoa</taxon>
        <taxon>Arthropoda</taxon>
        <taxon>Hexapoda</taxon>
        <taxon>Insecta</taxon>
        <taxon>Pterygota</taxon>
        <taxon>Neoptera</taxon>
        <taxon>Endopterygota</taxon>
        <taxon>Diptera</taxon>
        <taxon>Nematocera</taxon>
        <taxon>Culicoidea</taxon>
        <taxon>Culicidae</taxon>
        <taxon>Anophelinae</taxon>
        <taxon>Anopheles</taxon>
    </lineage>
</organism>
<feature type="compositionally biased region" description="Low complexity" evidence="17">
    <location>
        <begin position="201"/>
        <end position="211"/>
    </location>
</feature>
<keyword evidence="9 15" id="KW-0233">DNA recombination</keyword>
<keyword evidence="12" id="KW-0131">Cell cycle</keyword>
<comment type="similarity">
    <text evidence="2 16">Belongs to the ATP-dependent DNA ligase family.</text>
</comment>
<feature type="region of interest" description="Disordered" evidence="17">
    <location>
        <begin position="70"/>
        <end position="252"/>
    </location>
</feature>
<dbReference type="SUPFAM" id="SSF117018">
    <property type="entry name" value="ATP-dependent DNA ligase DNA-binding domain"/>
    <property type="match status" value="1"/>
</dbReference>
<evidence type="ECO:0000256" key="6">
    <source>
        <dbReference type="ARBA" id="ARBA00022741"/>
    </source>
</evidence>
<dbReference type="EnsemblMetazoa" id="ADIR003709-RA">
    <property type="protein sequence ID" value="ADIR003709-PA"/>
    <property type="gene ID" value="ADIR003709"/>
</dbReference>
<dbReference type="VEuPathDB" id="VectorBase:ADIR003709"/>
<keyword evidence="6 15" id="KW-0547">Nucleotide-binding</keyword>
<dbReference type="GO" id="GO:0006310">
    <property type="term" value="P:DNA recombination"/>
    <property type="evidence" value="ECO:0007669"/>
    <property type="project" value="UniProtKB-KW"/>
</dbReference>
<comment type="function">
    <text evidence="14">DNA ligase that seals nicks in double-stranded DNA during DNA replication, DNA recombination and DNA repair.</text>
</comment>